<dbReference type="Proteomes" id="UP000594454">
    <property type="component" value="Chromosome 3"/>
</dbReference>
<dbReference type="GO" id="GO:0005876">
    <property type="term" value="C:spindle microtubule"/>
    <property type="evidence" value="ECO:0007669"/>
    <property type="project" value="TreeGrafter"/>
</dbReference>
<protein>
    <recommendedName>
        <fullName evidence="2">SKA complex subunit 1</fullName>
    </recommendedName>
    <alternativeName>
        <fullName evidence="3">Spindle and kinetochore-associated protein 1</fullName>
    </alternativeName>
</protein>
<dbReference type="Pfam" id="PF07160">
    <property type="entry name" value="SKA1"/>
    <property type="match status" value="1"/>
</dbReference>
<comment type="similarity">
    <text evidence="1">Belongs to the SKA1 family.</text>
</comment>
<dbReference type="AlphaFoldDB" id="A0A7R8YUC6"/>
<proteinExistence type="inferred from homology"/>
<name>A0A7R8YUC6_HERIL</name>
<evidence type="ECO:0000256" key="3">
    <source>
        <dbReference type="ARBA" id="ARBA00047202"/>
    </source>
</evidence>
<organism evidence="4 5">
    <name type="scientific">Hermetia illucens</name>
    <name type="common">Black soldier fly</name>
    <dbReference type="NCBI Taxonomy" id="343691"/>
    <lineage>
        <taxon>Eukaryota</taxon>
        <taxon>Metazoa</taxon>
        <taxon>Ecdysozoa</taxon>
        <taxon>Arthropoda</taxon>
        <taxon>Hexapoda</taxon>
        <taxon>Insecta</taxon>
        <taxon>Pterygota</taxon>
        <taxon>Neoptera</taxon>
        <taxon>Endopterygota</taxon>
        <taxon>Diptera</taxon>
        <taxon>Brachycera</taxon>
        <taxon>Stratiomyomorpha</taxon>
        <taxon>Stratiomyidae</taxon>
        <taxon>Hermetiinae</taxon>
        <taxon>Hermetia</taxon>
    </lineage>
</organism>
<dbReference type="GO" id="GO:0000940">
    <property type="term" value="C:outer kinetochore"/>
    <property type="evidence" value="ECO:0007669"/>
    <property type="project" value="TreeGrafter"/>
</dbReference>
<dbReference type="InterPro" id="IPR042031">
    <property type="entry name" value="SKA1_MBD_sf"/>
</dbReference>
<dbReference type="GO" id="GO:0051301">
    <property type="term" value="P:cell division"/>
    <property type="evidence" value="ECO:0007669"/>
    <property type="project" value="InterPro"/>
</dbReference>
<evidence type="ECO:0000313" key="4">
    <source>
        <dbReference type="EMBL" id="CAD7084586.1"/>
    </source>
</evidence>
<evidence type="ECO:0000256" key="1">
    <source>
        <dbReference type="ARBA" id="ARBA00006836"/>
    </source>
</evidence>
<accession>A0A7R8YUC6</accession>
<dbReference type="GO" id="GO:0031110">
    <property type="term" value="P:regulation of microtubule polymerization or depolymerization"/>
    <property type="evidence" value="ECO:0007669"/>
    <property type="project" value="TreeGrafter"/>
</dbReference>
<dbReference type="PANTHER" id="PTHR28573">
    <property type="entry name" value="SPINDLE AND KINETOCHORE-ASSOCIATED PROTEIN 1"/>
    <property type="match status" value="1"/>
</dbReference>
<dbReference type="PANTHER" id="PTHR28573:SF1">
    <property type="entry name" value="SPINDLE AND KINETOCHORE-ASSOCIATED PROTEIN 1"/>
    <property type="match status" value="1"/>
</dbReference>
<keyword evidence="5" id="KW-1185">Reference proteome</keyword>
<dbReference type="GO" id="GO:0007059">
    <property type="term" value="P:chromosome segregation"/>
    <property type="evidence" value="ECO:0007669"/>
    <property type="project" value="InterPro"/>
</dbReference>
<dbReference type="GO" id="GO:0000278">
    <property type="term" value="P:mitotic cell cycle"/>
    <property type="evidence" value="ECO:0007669"/>
    <property type="project" value="TreeGrafter"/>
</dbReference>
<dbReference type="EMBL" id="LR899011">
    <property type="protein sequence ID" value="CAD7084586.1"/>
    <property type="molecule type" value="Genomic_DNA"/>
</dbReference>
<sequence>MTSIDEKASNFEHKDETLHQVVANILKKIELLKDFVSLYLRRKEVGPDIIELENRLPNAQQLLFECNAVLKSFETTVVKEYAELLETMRRQQMAMLFLLGEIQKKSHSTRELKERSPLLSVKQKNNQVETPRLYLSQYQQSPYIAKIRPVALYFLDFEATITLEQFNNIPKYLRGRETCDQLKAFLEDVIVPCFTEKYQLLHRKRECITNPRDRELWKLYREQVSYFPGEKFVTQGDISRKIEKVVDKKMCTRIAMLRQLCILQEQRKASVVCYIWIANNEAQM</sequence>
<dbReference type="InParanoid" id="A0A7R8YUC6"/>
<gene>
    <name evidence="4" type="ORF">HERILL_LOCUS7473</name>
</gene>
<dbReference type="GO" id="GO:0072686">
    <property type="term" value="C:mitotic spindle"/>
    <property type="evidence" value="ECO:0007669"/>
    <property type="project" value="TreeGrafter"/>
</dbReference>
<dbReference type="GO" id="GO:0008017">
    <property type="term" value="F:microtubule binding"/>
    <property type="evidence" value="ECO:0007669"/>
    <property type="project" value="InterPro"/>
</dbReference>
<dbReference type="Gene3D" id="1.10.10.1890">
    <property type="entry name" value="Ska1 microtubule binding domain-like"/>
    <property type="match status" value="1"/>
</dbReference>
<reference evidence="4 5" key="1">
    <citation type="submission" date="2020-11" db="EMBL/GenBank/DDBJ databases">
        <authorList>
            <person name="Wallbank WR R."/>
            <person name="Pardo Diaz C."/>
            <person name="Kozak K."/>
            <person name="Martin S."/>
            <person name="Jiggins C."/>
            <person name="Moest M."/>
            <person name="Warren A I."/>
            <person name="Generalovic N T."/>
            <person name="Byers J.R.P. K."/>
            <person name="Montejo-Kovacevich G."/>
            <person name="Yen C E."/>
        </authorList>
    </citation>
    <scope>NUCLEOTIDE SEQUENCE [LARGE SCALE GENOMIC DNA]</scope>
</reference>
<evidence type="ECO:0000256" key="2">
    <source>
        <dbReference type="ARBA" id="ARBA00047182"/>
    </source>
</evidence>
<evidence type="ECO:0000313" key="5">
    <source>
        <dbReference type="Proteomes" id="UP000594454"/>
    </source>
</evidence>
<dbReference type="InterPro" id="IPR009829">
    <property type="entry name" value="SKA1"/>
</dbReference>
<dbReference type="OMA" id="NELLMLH"/>
<dbReference type="OrthoDB" id="5962at2759"/>